<keyword evidence="3" id="KW-1185">Reference proteome</keyword>
<name>A0A1C3X403_9HYPH</name>
<dbReference type="EMBL" id="FMAG01000010">
    <property type="protein sequence ID" value="SCB46961.1"/>
    <property type="molecule type" value="Genomic_DNA"/>
</dbReference>
<reference evidence="3" key="1">
    <citation type="submission" date="2016-08" db="EMBL/GenBank/DDBJ databases">
        <authorList>
            <person name="Varghese N."/>
            <person name="Submissions Spin"/>
        </authorList>
    </citation>
    <scope>NUCLEOTIDE SEQUENCE [LARGE SCALE GENOMIC DNA]</scope>
    <source>
        <strain evidence="3">HAMBI 2975</strain>
    </source>
</reference>
<evidence type="ECO:0000313" key="3">
    <source>
        <dbReference type="Proteomes" id="UP000199101"/>
    </source>
</evidence>
<dbReference type="AlphaFoldDB" id="A0A1C3X403"/>
<evidence type="ECO:0000313" key="2">
    <source>
        <dbReference type="EMBL" id="SCB46961.1"/>
    </source>
</evidence>
<feature type="region of interest" description="Disordered" evidence="1">
    <location>
        <begin position="42"/>
        <end position="63"/>
    </location>
</feature>
<gene>
    <name evidence="2" type="ORF">GA0061103_0048</name>
</gene>
<protein>
    <submittedName>
        <fullName evidence="2">Uncharacterized protein</fullName>
    </submittedName>
</protein>
<proteinExistence type="predicted"/>
<sequence>MIRVGIAVKGNWVNGRLTQSLNGELDIEMPESPQTIPEFLADFPPLPADKSRNQSATALDPQETDGAIMEIFVKYPRAR</sequence>
<dbReference type="Proteomes" id="UP000199101">
    <property type="component" value="Unassembled WGS sequence"/>
</dbReference>
<evidence type="ECO:0000256" key="1">
    <source>
        <dbReference type="SAM" id="MobiDB-lite"/>
    </source>
</evidence>
<accession>A0A1C3X403</accession>
<organism evidence="2 3">
    <name type="scientific">Rhizobium multihospitium</name>
    <dbReference type="NCBI Taxonomy" id="410764"/>
    <lineage>
        <taxon>Bacteria</taxon>
        <taxon>Pseudomonadati</taxon>
        <taxon>Pseudomonadota</taxon>
        <taxon>Alphaproteobacteria</taxon>
        <taxon>Hyphomicrobiales</taxon>
        <taxon>Rhizobiaceae</taxon>
        <taxon>Rhizobium/Agrobacterium group</taxon>
        <taxon>Rhizobium</taxon>
    </lineage>
</organism>
<dbReference type="STRING" id="410764.GA0061103_0048"/>